<keyword evidence="2" id="KW-1185">Reference proteome</keyword>
<dbReference type="EMBL" id="JBITDC010000029">
    <property type="protein sequence ID" value="MFI5681479.1"/>
    <property type="molecule type" value="Genomic_DNA"/>
</dbReference>
<accession>A0ABW7YGD1</accession>
<sequence length="149" mass="17108">MRITAEQKRQNEDRIRAAMDRLLRGEIPAGGRCDVQTLAAEAQVARAAFYRGRPYEHLRKEFERRLATLRESGEIPDPRDAQIARLKESNAKLKERLAISEAKEVEHDSFRQLALSRLVAQHDEIERLRELLNVSGAVLPLIGRFPEQN</sequence>
<reference evidence="1 2" key="1">
    <citation type="submission" date="2024-10" db="EMBL/GenBank/DDBJ databases">
        <title>The Natural Products Discovery Center: Release of the First 8490 Sequenced Strains for Exploring Actinobacteria Biosynthetic Diversity.</title>
        <authorList>
            <person name="Kalkreuter E."/>
            <person name="Kautsar S.A."/>
            <person name="Yang D."/>
            <person name="Bader C.D."/>
            <person name="Teijaro C.N."/>
            <person name="Fluegel L."/>
            <person name="Davis C.M."/>
            <person name="Simpson J.R."/>
            <person name="Lauterbach L."/>
            <person name="Steele A.D."/>
            <person name="Gui C."/>
            <person name="Meng S."/>
            <person name="Li G."/>
            <person name="Viehrig K."/>
            <person name="Ye F."/>
            <person name="Su P."/>
            <person name="Kiefer A.F."/>
            <person name="Nichols A."/>
            <person name="Cepeda A.J."/>
            <person name="Yan W."/>
            <person name="Fan B."/>
            <person name="Jiang Y."/>
            <person name="Adhikari A."/>
            <person name="Zheng C.-J."/>
            <person name="Schuster L."/>
            <person name="Cowan T.M."/>
            <person name="Smanski M.J."/>
            <person name="Chevrette M.G."/>
            <person name="De Carvalho L.P.S."/>
            <person name="Shen B."/>
        </authorList>
    </citation>
    <scope>NUCLEOTIDE SEQUENCE [LARGE SCALE GENOMIC DNA]</scope>
    <source>
        <strain evidence="1 2">NPDC051599</strain>
    </source>
</reference>
<evidence type="ECO:0000313" key="1">
    <source>
        <dbReference type="EMBL" id="MFI5681479.1"/>
    </source>
</evidence>
<dbReference type="Proteomes" id="UP001612415">
    <property type="component" value="Unassembled WGS sequence"/>
</dbReference>
<name>A0ABW7YGD1_STRCE</name>
<comment type="caution">
    <text evidence="1">The sequence shown here is derived from an EMBL/GenBank/DDBJ whole genome shotgun (WGS) entry which is preliminary data.</text>
</comment>
<gene>
    <name evidence="1" type="ORF">ACIA8P_43940</name>
</gene>
<proteinExistence type="predicted"/>
<evidence type="ECO:0008006" key="3">
    <source>
        <dbReference type="Google" id="ProtNLM"/>
    </source>
</evidence>
<protein>
    <recommendedName>
        <fullName evidence="3">TetR family transcriptional regulator</fullName>
    </recommendedName>
</protein>
<organism evidence="1 2">
    <name type="scientific">Streptomyces cellulosae</name>
    <dbReference type="NCBI Taxonomy" id="1968"/>
    <lineage>
        <taxon>Bacteria</taxon>
        <taxon>Bacillati</taxon>
        <taxon>Actinomycetota</taxon>
        <taxon>Actinomycetes</taxon>
        <taxon>Kitasatosporales</taxon>
        <taxon>Streptomycetaceae</taxon>
        <taxon>Streptomyces</taxon>
    </lineage>
</organism>
<dbReference type="RefSeq" id="WP_398662191.1">
    <property type="nucleotide sequence ID" value="NZ_JBITDC010000029.1"/>
</dbReference>
<evidence type="ECO:0000313" key="2">
    <source>
        <dbReference type="Proteomes" id="UP001612415"/>
    </source>
</evidence>